<evidence type="ECO:0000256" key="1">
    <source>
        <dbReference type="ARBA" id="ARBA00023125"/>
    </source>
</evidence>
<reference evidence="3" key="1">
    <citation type="submission" date="2018-05" db="EMBL/GenBank/DDBJ databases">
        <authorList>
            <person name="Lanie J.A."/>
            <person name="Ng W.-L."/>
            <person name="Kazmierczak K.M."/>
            <person name="Andrzejewski T.M."/>
            <person name="Davidsen T.M."/>
            <person name="Wayne K.J."/>
            <person name="Tettelin H."/>
            <person name="Glass J.I."/>
            <person name="Rusch D."/>
            <person name="Podicherti R."/>
            <person name="Tsui H.-C.T."/>
            <person name="Winkler M.E."/>
        </authorList>
    </citation>
    <scope>NUCLEOTIDE SEQUENCE</scope>
</reference>
<dbReference type="Pfam" id="PF02735">
    <property type="entry name" value="Ku"/>
    <property type="match status" value="1"/>
</dbReference>
<dbReference type="Gene3D" id="2.40.290.10">
    <property type="match status" value="1"/>
</dbReference>
<dbReference type="InterPro" id="IPR016194">
    <property type="entry name" value="SPOC-like_C_dom_sf"/>
</dbReference>
<accession>A0A382GG71</accession>
<dbReference type="HAMAP" id="MF_01875">
    <property type="entry name" value="Prokaryotic_Ku"/>
    <property type="match status" value="1"/>
</dbReference>
<name>A0A382GG71_9ZZZZ</name>
<dbReference type="InterPro" id="IPR006164">
    <property type="entry name" value="DNA_bd_Ku70/Ku80"/>
</dbReference>
<protein>
    <recommendedName>
        <fullName evidence="2">Ku domain-containing protein</fullName>
    </recommendedName>
</protein>
<dbReference type="AlphaFoldDB" id="A0A382GG71"/>
<evidence type="ECO:0000313" key="3">
    <source>
        <dbReference type="EMBL" id="SVB74206.1"/>
    </source>
</evidence>
<dbReference type="SMART" id="SM00559">
    <property type="entry name" value="Ku78"/>
    <property type="match status" value="1"/>
</dbReference>
<dbReference type="EMBL" id="UINC01055390">
    <property type="protein sequence ID" value="SVB74206.1"/>
    <property type="molecule type" value="Genomic_DNA"/>
</dbReference>
<sequence length="257" mass="28683">MRTVWKGHIRFSMVTIPIQLYNAVDSSGSSIRFNQLHREDNGRIGYDKKCKSCGEALSNKEIVKGYEYGPDEYVIVEDDDFQKLKLKSTKVIEIEGFVEANEIHQTLYDTPYFAGPDGDVAVKVYGLLSEALRASGKMGVGKVVMRDREDMVMIGHDSGGLMIYKVRYPQFIRKMGDVPNLDQTEVSADELKLAQSLVDSMSTTLDEIELKDTYHEAAKEMIQAKIDGKEVVTAAEEIKPVVDIMAEGRFVLGIAVG</sequence>
<keyword evidence="1" id="KW-0238">DNA-binding</keyword>
<dbReference type="SUPFAM" id="SSF100939">
    <property type="entry name" value="SPOC domain-like"/>
    <property type="match status" value="1"/>
</dbReference>
<feature type="non-terminal residue" evidence="3">
    <location>
        <position position="257"/>
    </location>
</feature>
<evidence type="ECO:0000259" key="2">
    <source>
        <dbReference type="SMART" id="SM00559"/>
    </source>
</evidence>
<feature type="domain" description="Ku" evidence="2">
    <location>
        <begin position="54"/>
        <end position="184"/>
    </location>
</feature>
<dbReference type="PANTHER" id="PTHR41251:SF1">
    <property type="entry name" value="NON-HOMOLOGOUS END JOINING PROTEIN KU"/>
    <property type="match status" value="1"/>
</dbReference>
<organism evidence="3">
    <name type="scientific">marine metagenome</name>
    <dbReference type="NCBI Taxonomy" id="408172"/>
    <lineage>
        <taxon>unclassified sequences</taxon>
        <taxon>metagenomes</taxon>
        <taxon>ecological metagenomes</taxon>
    </lineage>
</organism>
<dbReference type="GO" id="GO:0003690">
    <property type="term" value="F:double-stranded DNA binding"/>
    <property type="evidence" value="ECO:0007669"/>
    <property type="project" value="TreeGrafter"/>
</dbReference>
<dbReference type="PIRSF" id="PIRSF006493">
    <property type="entry name" value="Prok_Ku"/>
    <property type="match status" value="1"/>
</dbReference>
<dbReference type="GO" id="GO:0006303">
    <property type="term" value="P:double-strand break repair via nonhomologous end joining"/>
    <property type="evidence" value="ECO:0007669"/>
    <property type="project" value="InterPro"/>
</dbReference>
<gene>
    <name evidence="3" type="ORF">METZ01_LOCUS227060</name>
</gene>
<dbReference type="NCBIfam" id="TIGR02772">
    <property type="entry name" value="Ku_bact"/>
    <property type="match status" value="1"/>
</dbReference>
<proteinExistence type="inferred from homology"/>
<dbReference type="PANTHER" id="PTHR41251">
    <property type="entry name" value="NON-HOMOLOGOUS END JOINING PROTEIN KU"/>
    <property type="match status" value="1"/>
</dbReference>
<dbReference type="InterPro" id="IPR009187">
    <property type="entry name" value="Prok_Ku"/>
</dbReference>